<dbReference type="Pfam" id="PF00271">
    <property type="entry name" value="Helicase_C"/>
    <property type="match status" value="1"/>
</dbReference>
<gene>
    <name evidence="11" type="ORF">UFOPK3423_01205</name>
</gene>
<dbReference type="Pfam" id="PF17191">
    <property type="entry name" value="RecG_wedge"/>
    <property type="match status" value="1"/>
</dbReference>
<evidence type="ECO:0000256" key="2">
    <source>
        <dbReference type="ARBA" id="ARBA00022763"/>
    </source>
</evidence>
<dbReference type="SUPFAM" id="SSF52540">
    <property type="entry name" value="P-loop containing nucleoside triphosphate hydrolases"/>
    <property type="match status" value="1"/>
</dbReference>
<evidence type="ECO:0000256" key="7">
    <source>
        <dbReference type="ARBA" id="ARBA00023204"/>
    </source>
</evidence>
<evidence type="ECO:0000259" key="9">
    <source>
        <dbReference type="PROSITE" id="PS51192"/>
    </source>
</evidence>
<dbReference type="GO" id="GO:0006281">
    <property type="term" value="P:DNA repair"/>
    <property type="evidence" value="ECO:0007669"/>
    <property type="project" value="UniProtKB-KW"/>
</dbReference>
<dbReference type="SUPFAM" id="SSF50249">
    <property type="entry name" value="Nucleic acid-binding proteins"/>
    <property type="match status" value="1"/>
</dbReference>
<dbReference type="InterPro" id="IPR011545">
    <property type="entry name" value="DEAD/DEAH_box_helicase_dom"/>
</dbReference>
<evidence type="ECO:0000256" key="5">
    <source>
        <dbReference type="ARBA" id="ARBA00022840"/>
    </source>
</evidence>
<evidence type="ECO:0000256" key="6">
    <source>
        <dbReference type="ARBA" id="ARBA00023125"/>
    </source>
</evidence>
<organism evidence="11">
    <name type="scientific">freshwater metagenome</name>
    <dbReference type="NCBI Taxonomy" id="449393"/>
    <lineage>
        <taxon>unclassified sequences</taxon>
        <taxon>metagenomes</taxon>
        <taxon>ecological metagenomes</taxon>
    </lineage>
</organism>
<dbReference type="SMART" id="SM00490">
    <property type="entry name" value="HELICc"/>
    <property type="match status" value="1"/>
</dbReference>
<dbReference type="Pfam" id="PF19833">
    <property type="entry name" value="RecG_dom3_C"/>
    <property type="match status" value="1"/>
</dbReference>
<dbReference type="Gene3D" id="2.40.50.140">
    <property type="entry name" value="Nucleic acid-binding proteins"/>
    <property type="match status" value="1"/>
</dbReference>
<keyword evidence="6" id="KW-0238">DNA-binding</keyword>
<accession>A0A6J7EEA4</accession>
<keyword evidence="5" id="KW-0067">ATP-binding</keyword>
<evidence type="ECO:0000313" key="11">
    <source>
        <dbReference type="EMBL" id="CAB4879354.1"/>
    </source>
</evidence>
<dbReference type="Gene3D" id="3.40.50.300">
    <property type="entry name" value="P-loop containing nucleotide triphosphate hydrolases"/>
    <property type="match status" value="2"/>
</dbReference>
<dbReference type="AlphaFoldDB" id="A0A6J7EEA4"/>
<dbReference type="InterPro" id="IPR045562">
    <property type="entry name" value="RecG_dom3_C"/>
</dbReference>
<dbReference type="GO" id="GO:0016787">
    <property type="term" value="F:hydrolase activity"/>
    <property type="evidence" value="ECO:0007669"/>
    <property type="project" value="UniProtKB-KW"/>
</dbReference>
<dbReference type="InterPro" id="IPR027417">
    <property type="entry name" value="P-loop_NTPase"/>
</dbReference>
<keyword evidence="7" id="KW-0234">DNA repair</keyword>
<dbReference type="GO" id="GO:0005524">
    <property type="term" value="F:ATP binding"/>
    <property type="evidence" value="ECO:0007669"/>
    <property type="project" value="UniProtKB-KW"/>
</dbReference>
<evidence type="ECO:0000259" key="10">
    <source>
        <dbReference type="PROSITE" id="PS51194"/>
    </source>
</evidence>
<name>A0A6J7EEA4_9ZZZZ</name>
<dbReference type="InterPro" id="IPR033454">
    <property type="entry name" value="RecG_wedge"/>
</dbReference>
<dbReference type="PANTHER" id="PTHR47964:SF1">
    <property type="entry name" value="ATP-DEPENDENT DNA HELICASE HOMOLOG RECG, CHLOROPLASTIC"/>
    <property type="match status" value="1"/>
</dbReference>
<feature type="domain" description="Helicase C-terminal" evidence="10">
    <location>
        <begin position="486"/>
        <end position="647"/>
    </location>
</feature>
<sequence>MTDHPGVDEPPRAFGSAARLSPAELLSAPWSAAEPEPLQAPLALTHEKAREAAAQLGLHSVADLLEHLPRDRRDSRTVADLRAGEQATVTVEVRSIASRPVRRRGMRPLVEAVVADETGPMKATFFNQPWLVKRYPPGTRLVLHGTFEARNRFRVTSHAPTEAAIAGEGEVAHYPATDGLSSTEILALMRRHLPAARRAPEPLPGRLRARHRLPDRRSALVAAHEGDLEGGRRRLAFDELLYVQLDLLRRRAHRRDSVRAIALDGAQPGLTERWLAELLPFEPTADQARAIEIVLADLATGSPMQRLLMGEVGSGKTVVALAAMLRAVDHGRQAALMAPTETLAEQHFATLQALMPGEAVPAALLTGATPAARRADILGKLASGELSIVVGTHALIEDGVRFAALSVAVVDEQHRFGVRQRMALDAKAGATAAGEQLAPHVLHMTATPIPRTLALLGYGDLDVTELRELPRGRQPIATHLVSGERERERAYERIREELRAGRQAYVVCPLVSESEALAARAATAEYERLAQTEFADFRVALMHGQMRSAEKAAAMRAFAAGEADVLVATTVIEVGVDVPNATVMLVEDAERYGISQLHQLRGRVGRGEHPSICLLFGPKEAERLRALAEHADGFRLAEIDLRLRGEGELTGLRQSGLPGFRVARMPQDEELLERARIAAREILDADPDLSAPEHLLLAQALVDARGEPGPVAIPA</sequence>
<keyword evidence="4" id="KW-0347">Helicase</keyword>
<keyword evidence="3" id="KW-0378">Hydrolase</keyword>
<keyword evidence="1" id="KW-0547">Nucleotide-binding</keyword>
<evidence type="ECO:0000256" key="8">
    <source>
        <dbReference type="ARBA" id="ARBA00049819"/>
    </source>
</evidence>
<protein>
    <recommendedName>
        <fullName evidence="8">Probable DNA 3'-5' helicase RecG</fullName>
    </recommendedName>
</protein>
<dbReference type="GO" id="GO:0003677">
    <property type="term" value="F:DNA binding"/>
    <property type="evidence" value="ECO:0007669"/>
    <property type="project" value="UniProtKB-KW"/>
</dbReference>
<evidence type="ECO:0000256" key="4">
    <source>
        <dbReference type="ARBA" id="ARBA00022806"/>
    </source>
</evidence>
<dbReference type="Pfam" id="PF00270">
    <property type="entry name" value="DEAD"/>
    <property type="match status" value="1"/>
</dbReference>
<keyword evidence="2" id="KW-0227">DNA damage</keyword>
<dbReference type="InterPro" id="IPR047112">
    <property type="entry name" value="RecG/Mfd"/>
</dbReference>
<dbReference type="PANTHER" id="PTHR47964">
    <property type="entry name" value="ATP-DEPENDENT DNA HELICASE HOMOLOG RECG, CHLOROPLASTIC"/>
    <property type="match status" value="1"/>
</dbReference>
<dbReference type="PROSITE" id="PS51192">
    <property type="entry name" value="HELICASE_ATP_BIND_1"/>
    <property type="match status" value="1"/>
</dbReference>
<reference evidence="11" key="1">
    <citation type="submission" date="2020-05" db="EMBL/GenBank/DDBJ databases">
        <authorList>
            <person name="Chiriac C."/>
            <person name="Salcher M."/>
            <person name="Ghai R."/>
            <person name="Kavagutti S V."/>
        </authorList>
    </citation>
    <scope>NUCLEOTIDE SEQUENCE</scope>
</reference>
<evidence type="ECO:0000256" key="1">
    <source>
        <dbReference type="ARBA" id="ARBA00022741"/>
    </source>
</evidence>
<dbReference type="EMBL" id="CAFBLQ010000143">
    <property type="protein sequence ID" value="CAB4879354.1"/>
    <property type="molecule type" value="Genomic_DNA"/>
</dbReference>
<dbReference type="InterPro" id="IPR001650">
    <property type="entry name" value="Helicase_C-like"/>
</dbReference>
<feature type="domain" description="Helicase ATP-binding" evidence="9">
    <location>
        <begin position="297"/>
        <end position="466"/>
    </location>
</feature>
<dbReference type="InterPro" id="IPR014001">
    <property type="entry name" value="Helicase_ATP-bd"/>
</dbReference>
<evidence type="ECO:0000256" key="3">
    <source>
        <dbReference type="ARBA" id="ARBA00022801"/>
    </source>
</evidence>
<dbReference type="CDD" id="cd04488">
    <property type="entry name" value="RecG_wedge_OBF"/>
    <property type="match status" value="1"/>
</dbReference>
<dbReference type="InterPro" id="IPR012340">
    <property type="entry name" value="NA-bd_OB-fold"/>
</dbReference>
<proteinExistence type="predicted"/>
<dbReference type="PROSITE" id="PS51194">
    <property type="entry name" value="HELICASE_CTER"/>
    <property type="match status" value="1"/>
</dbReference>
<dbReference type="NCBIfam" id="NF008168">
    <property type="entry name" value="PRK10917.2-2"/>
    <property type="match status" value="1"/>
</dbReference>
<dbReference type="GO" id="GO:0003678">
    <property type="term" value="F:DNA helicase activity"/>
    <property type="evidence" value="ECO:0007669"/>
    <property type="project" value="TreeGrafter"/>
</dbReference>
<dbReference type="SMART" id="SM00487">
    <property type="entry name" value="DEXDc"/>
    <property type="match status" value="1"/>
</dbReference>